<comment type="caution">
    <text evidence="1">The sequence shown here is derived from an EMBL/GenBank/DDBJ whole genome shotgun (WGS) entry which is preliminary data.</text>
</comment>
<reference evidence="1 2" key="1">
    <citation type="submission" date="2019-12" db="EMBL/GenBank/DDBJ databases">
        <title>Nesterenkonia muleiensis sp. nov., a novel actinobacterium isolated from sap of Populus euphratica.</title>
        <authorList>
            <person name="Wang R."/>
        </authorList>
    </citation>
    <scope>NUCLEOTIDE SEQUENCE [LARGE SCALE GENOMIC DNA]</scope>
    <source>
        <strain evidence="1 2">F10</strain>
    </source>
</reference>
<dbReference type="EMBL" id="WRPM01000032">
    <property type="protein sequence ID" value="MVT25794.1"/>
    <property type="molecule type" value="Genomic_DNA"/>
</dbReference>
<protein>
    <submittedName>
        <fullName evidence="1">Uncharacterized protein</fullName>
    </submittedName>
</protein>
<dbReference type="AlphaFoldDB" id="A0A7K1UHB4"/>
<dbReference type="RefSeq" id="WP_157322071.1">
    <property type="nucleotide sequence ID" value="NZ_BMFX01000019.1"/>
</dbReference>
<keyword evidence="2" id="KW-1185">Reference proteome</keyword>
<organism evidence="1 2">
    <name type="scientific">Nesterenkonia alkaliphila</name>
    <dbReference type="NCBI Taxonomy" id="1463631"/>
    <lineage>
        <taxon>Bacteria</taxon>
        <taxon>Bacillati</taxon>
        <taxon>Actinomycetota</taxon>
        <taxon>Actinomycetes</taxon>
        <taxon>Micrococcales</taxon>
        <taxon>Micrococcaceae</taxon>
        <taxon>Nesterenkonia</taxon>
    </lineage>
</organism>
<dbReference type="OrthoDB" id="4871367at2"/>
<sequence>MTPDPAEDAQLIAAFEPALRALLPAPGEPVHAETLLALCLAEGLLEVLQWAQEGTGADPAASMWLAALRWHRVVTGSFPAGAPEPPPRPTDHACQLILDSGSLQLLPHSAESSLTGLRTALSRPTPIGSPAQPAQPDIQYDDALQRVIPISLVPYVAAPMKQDWAAQALCLTHGHPELVAEARRGALRTPEIRDPGPRQELLSVVVEDLAHRWRDATKPASR</sequence>
<dbReference type="Proteomes" id="UP000460157">
    <property type="component" value="Unassembled WGS sequence"/>
</dbReference>
<dbReference type="InterPro" id="IPR036705">
    <property type="entry name" value="Ribosyl_crysJ1_sf"/>
</dbReference>
<proteinExistence type="predicted"/>
<evidence type="ECO:0000313" key="2">
    <source>
        <dbReference type="Proteomes" id="UP000460157"/>
    </source>
</evidence>
<name>A0A7K1UHB4_9MICC</name>
<dbReference type="SUPFAM" id="SSF101478">
    <property type="entry name" value="ADP-ribosylglycohydrolase"/>
    <property type="match status" value="1"/>
</dbReference>
<gene>
    <name evidence="1" type="ORF">GNZ21_05365</name>
</gene>
<accession>A0A7K1UHB4</accession>
<dbReference type="Gene3D" id="1.10.4080.10">
    <property type="entry name" value="ADP-ribosylation/Crystallin J1"/>
    <property type="match status" value="1"/>
</dbReference>
<evidence type="ECO:0000313" key="1">
    <source>
        <dbReference type="EMBL" id="MVT25794.1"/>
    </source>
</evidence>